<comment type="caution">
    <text evidence="3">The sequence shown here is derived from an EMBL/GenBank/DDBJ whole genome shotgun (WGS) entry which is preliminary data.</text>
</comment>
<evidence type="ECO:0000256" key="1">
    <source>
        <dbReference type="SAM" id="Coils"/>
    </source>
</evidence>
<evidence type="ECO:0000256" key="2">
    <source>
        <dbReference type="SAM" id="MobiDB-lite"/>
    </source>
</evidence>
<dbReference type="InterPro" id="IPR036717">
    <property type="entry name" value="GFRP_sf"/>
</dbReference>
<keyword evidence="4" id="KW-1185">Reference proteome</keyword>
<dbReference type="Gene3D" id="3.30.1410.10">
    <property type="entry name" value="GTP cyclohydrolase I feedback regulatory protein GFRP"/>
    <property type="match status" value="1"/>
</dbReference>
<gene>
    <name evidence="3" type="ORF">HICCMSTLAB_LOCUS8701</name>
</gene>
<keyword evidence="1" id="KW-0175">Coiled coil</keyword>
<evidence type="ECO:0000313" key="3">
    <source>
        <dbReference type="EMBL" id="CAG5097425.1"/>
    </source>
</evidence>
<feature type="region of interest" description="Disordered" evidence="2">
    <location>
        <begin position="237"/>
        <end position="265"/>
    </location>
</feature>
<proteinExistence type="predicted"/>
<dbReference type="GO" id="GO:0009890">
    <property type="term" value="P:negative regulation of biosynthetic process"/>
    <property type="evidence" value="ECO:0007669"/>
    <property type="project" value="InterPro"/>
</dbReference>
<accession>A0A8J2HI29</accession>
<feature type="coiled-coil region" evidence="1">
    <location>
        <begin position="337"/>
        <end position="364"/>
    </location>
</feature>
<organism evidence="3 4">
    <name type="scientific">Cotesia congregata</name>
    <name type="common">Parasitoid wasp</name>
    <name type="synonym">Apanteles congregatus</name>
    <dbReference type="NCBI Taxonomy" id="51543"/>
    <lineage>
        <taxon>Eukaryota</taxon>
        <taxon>Metazoa</taxon>
        <taxon>Ecdysozoa</taxon>
        <taxon>Arthropoda</taxon>
        <taxon>Hexapoda</taxon>
        <taxon>Insecta</taxon>
        <taxon>Pterygota</taxon>
        <taxon>Neoptera</taxon>
        <taxon>Endopterygota</taxon>
        <taxon>Hymenoptera</taxon>
        <taxon>Apocrita</taxon>
        <taxon>Ichneumonoidea</taxon>
        <taxon>Braconidae</taxon>
        <taxon>Microgastrinae</taxon>
        <taxon>Cotesia</taxon>
    </lineage>
</organism>
<reference evidence="3" key="1">
    <citation type="submission" date="2021-04" db="EMBL/GenBank/DDBJ databases">
        <authorList>
            <person name="Chebbi M.A.C M."/>
        </authorList>
    </citation>
    <scope>NUCLEOTIDE SEQUENCE</scope>
</reference>
<feature type="compositionally biased region" description="Basic and acidic residues" evidence="2">
    <location>
        <begin position="248"/>
        <end position="265"/>
    </location>
</feature>
<dbReference type="Proteomes" id="UP000786811">
    <property type="component" value="Unassembled WGS sequence"/>
</dbReference>
<dbReference type="AlphaFoldDB" id="A0A8J2HI29"/>
<name>A0A8J2HI29_COTCN</name>
<dbReference type="EMBL" id="CAJNRD030001121">
    <property type="protein sequence ID" value="CAG5097425.1"/>
    <property type="molecule type" value="Genomic_DNA"/>
</dbReference>
<protein>
    <submittedName>
        <fullName evidence="3">Uncharacterized protein</fullName>
    </submittedName>
</protein>
<sequence>MPYILVRGNLASYSHRYPWRVLVSGLKATDIEQLTRFASGGYCDDSTIVYLQHPCVILTALEVLGYKVVASSSTSVKQDYNEYMWTMRKDFAEPEPDTIVKSASIKMVKKRGLVWTYYHKKVDGTSVVAFCKFCNRSYIQNATRMEKHLARCEKATPEVKALFLRVSTSKRVNRARLLGAKIGGTWIKKNGDVTLDISNLTEADLEDISEWNRQKEELKEFRNHSEIVVPAQNVECLEEEDDPTWSSEQDHSKTNNRPSEVEDKKTPIIIKDNNEYESIPDHDYELTEEEEGQQVVCYDEDDFEKAPINDPMSTKSPVGGGGSSPLKNKILHEQLLERRALRKIAEIELKRKTLELERSQYEFEQEKMCGEVRWAHEKRLMQYKEERERKLSQQ</sequence>
<dbReference type="OrthoDB" id="6344789at2759"/>
<evidence type="ECO:0000313" key="4">
    <source>
        <dbReference type="Proteomes" id="UP000786811"/>
    </source>
</evidence>